<comment type="similarity">
    <text evidence="1">Belongs to the ACBP family.</text>
</comment>
<gene>
    <name evidence="4" type="ORF">KLDO_g580</name>
</gene>
<evidence type="ECO:0000313" key="4">
    <source>
        <dbReference type="EMBL" id="CDO92260.1"/>
    </source>
</evidence>
<evidence type="ECO:0000313" key="5">
    <source>
        <dbReference type="Proteomes" id="UP000031516"/>
    </source>
</evidence>
<dbReference type="InterPro" id="IPR000582">
    <property type="entry name" value="Acyl-CoA-binding_protein"/>
</dbReference>
<dbReference type="Pfam" id="PF00887">
    <property type="entry name" value="ACBP"/>
    <property type="match status" value="1"/>
</dbReference>
<proteinExistence type="inferred from homology"/>
<dbReference type="Proteomes" id="UP000031516">
    <property type="component" value="Unassembled WGS sequence"/>
</dbReference>
<comment type="caution">
    <text evidence="4">The sequence shown here is derived from an EMBL/GenBank/DDBJ whole genome shotgun (WGS) entry which is preliminary data.</text>
</comment>
<protein>
    <submittedName>
        <fullName evidence="4">WGS project CCBQ000000000 data, contig 00016</fullName>
    </submittedName>
</protein>
<keyword evidence="5" id="KW-1185">Reference proteome</keyword>
<dbReference type="InterPro" id="IPR035984">
    <property type="entry name" value="Acyl-CoA-binding_sf"/>
</dbReference>
<dbReference type="AlphaFoldDB" id="A0A0A8KZW3"/>
<dbReference type="SUPFAM" id="SSF47027">
    <property type="entry name" value="Acyl-CoA binding protein"/>
    <property type="match status" value="1"/>
</dbReference>
<name>A0A0A8KZW3_9SACH</name>
<dbReference type="PRINTS" id="PR00689">
    <property type="entry name" value="ACOABINDINGP"/>
</dbReference>
<evidence type="ECO:0000256" key="2">
    <source>
        <dbReference type="ARBA" id="ARBA00023121"/>
    </source>
</evidence>
<dbReference type="PANTHER" id="PTHR23310">
    <property type="entry name" value="ACYL-COA-BINDING PROTEIN, ACBP"/>
    <property type="match status" value="1"/>
</dbReference>
<evidence type="ECO:0000256" key="1">
    <source>
        <dbReference type="ARBA" id="ARBA00005567"/>
    </source>
</evidence>
<evidence type="ECO:0000259" key="3">
    <source>
        <dbReference type="PROSITE" id="PS51228"/>
    </source>
</evidence>
<dbReference type="PANTHER" id="PTHR23310:SF62">
    <property type="entry name" value="ACYL-COA BINDING PROTEIN 1, ISOFORM A"/>
    <property type="match status" value="1"/>
</dbReference>
<accession>A0A0A8KZW3</accession>
<dbReference type="EMBL" id="CCBQ010000012">
    <property type="protein sequence ID" value="CDO92260.1"/>
    <property type="molecule type" value="Genomic_DNA"/>
</dbReference>
<dbReference type="GO" id="GO:0000062">
    <property type="term" value="F:fatty-acyl-CoA binding"/>
    <property type="evidence" value="ECO:0007669"/>
    <property type="project" value="InterPro"/>
</dbReference>
<feature type="domain" description="ACB" evidence="3">
    <location>
        <begin position="15"/>
        <end position="100"/>
    </location>
</feature>
<dbReference type="PROSITE" id="PS51228">
    <property type="entry name" value="ACB_2"/>
    <property type="match status" value="1"/>
</dbReference>
<keyword evidence="2" id="KW-0446">Lipid-binding</keyword>
<reference evidence="4 5" key="1">
    <citation type="submission" date="2014-03" db="EMBL/GenBank/DDBJ databases">
        <title>The genome of Kluyveromyces dobzhanskii.</title>
        <authorList>
            <person name="Nystedt B."/>
            <person name="Astrom S."/>
        </authorList>
    </citation>
    <scope>NUCLEOTIDE SEQUENCE [LARGE SCALE GENOMIC DNA]</scope>
    <source>
        <strain evidence="4 5">CBS 2104</strain>
    </source>
</reference>
<organism evidence="4 5">
    <name type="scientific">Kluyveromyces dobzhanskii CBS 2104</name>
    <dbReference type="NCBI Taxonomy" id="1427455"/>
    <lineage>
        <taxon>Eukaryota</taxon>
        <taxon>Fungi</taxon>
        <taxon>Dikarya</taxon>
        <taxon>Ascomycota</taxon>
        <taxon>Saccharomycotina</taxon>
        <taxon>Saccharomycetes</taxon>
        <taxon>Saccharomycetales</taxon>
        <taxon>Saccharomycetaceae</taxon>
        <taxon>Kluyveromyces</taxon>
    </lineage>
</organism>
<dbReference type="OrthoDB" id="346910at2759"/>
<dbReference type="GO" id="GO:0006631">
    <property type="term" value="P:fatty acid metabolic process"/>
    <property type="evidence" value="ECO:0007669"/>
    <property type="project" value="TreeGrafter"/>
</dbReference>
<dbReference type="InterPro" id="IPR014352">
    <property type="entry name" value="FERM/acyl-CoA-bd_prot_sf"/>
</dbReference>
<dbReference type="Gene3D" id="1.20.80.10">
    <property type="match status" value="1"/>
</dbReference>
<sequence length="100" mass="11429">MVHLASFPAAQNVHTKHTYALQAKAVNELPSTPNNDELLQLYGLYKQATVGDNTKAKPGMFNLKDRYKWDSWELLKGTSQEDAEKQYIEFVDLLIKKYAP</sequence>